<dbReference type="InterPro" id="IPR036046">
    <property type="entry name" value="Acylphosphatase-like_dom_sf"/>
</dbReference>
<evidence type="ECO:0000259" key="1">
    <source>
        <dbReference type="PROSITE" id="PS50925"/>
    </source>
</evidence>
<sequence>MTPSDNADLFRLVYRSRSAIAGDAEAVQQTIDAVVAASQRHNVQAGITGTLMFTGLFFVQALEGPTAAVEAIFDRICCDLRHTGLEVIECGPVLEPGFGNGAMTYVVPDAVAGALLDRMGVEVELADAAAAAMKLMAVLVRTGPCANEPVQNFAA</sequence>
<dbReference type="RefSeq" id="WP_350381550.1">
    <property type="nucleotide sequence ID" value="NZ_JBELQD010000082.1"/>
</dbReference>
<name>A0ABV1RBR8_9HYPH</name>
<evidence type="ECO:0000313" key="3">
    <source>
        <dbReference type="Proteomes" id="UP001432995"/>
    </source>
</evidence>
<proteinExistence type="predicted"/>
<accession>A0ABV1RBR8</accession>
<dbReference type="Gene3D" id="3.30.70.100">
    <property type="match status" value="1"/>
</dbReference>
<dbReference type="Proteomes" id="UP001432995">
    <property type="component" value="Unassembled WGS sequence"/>
</dbReference>
<dbReference type="SUPFAM" id="SSF54975">
    <property type="entry name" value="Acylphosphatase/BLUF domain-like"/>
    <property type="match status" value="1"/>
</dbReference>
<reference evidence="2" key="1">
    <citation type="submission" date="2024-06" db="EMBL/GenBank/DDBJ databases">
        <authorList>
            <person name="Campbell A.G."/>
        </authorList>
    </citation>
    <scope>NUCLEOTIDE SEQUENCE</scope>
    <source>
        <strain evidence="2">EM17</strain>
    </source>
</reference>
<dbReference type="PROSITE" id="PS50925">
    <property type="entry name" value="BLUF"/>
    <property type="match status" value="1"/>
</dbReference>
<dbReference type="SMART" id="SM01034">
    <property type="entry name" value="BLUF"/>
    <property type="match status" value="1"/>
</dbReference>
<evidence type="ECO:0000313" key="2">
    <source>
        <dbReference type="EMBL" id="MER2292137.1"/>
    </source>
</evidence>
<dbReference type="Pfam" id="PF04940">
    <property type="entry name" value="BLUF"/>
    <property type="match status" value="1"/>
</dbReference>
<dbReference type="InterPro" id="IPR007024">
    <property type="entry name" value="BLUF_domain"/>
</dbReference>
<dbReference type="EMBL" id="JBELQD010000082">
    <property type="protein sequence ID" value="MER2292137.1"/>
    <property type="molecule type" value="Genomic_DNA"/>
</dbReference>
<gene>
    <name evidence="2" type="ORF">ABS770_28165</name>
</gene>
<comment type="caution">
    <text evidence="2">The sequence shown here is derived from an EMBL/GenBank/DDBJ whole genome shotgun (WGS) entry which is preliminary data.</text>
</comment>
<organism evidence="2 3">
    <name type="scientific">Methylobacterium brachiatum</name>
    <dbReference type="NCBI Taxonomy" id="269660"/>
    <lineage>
        <taxon>Bacteria</taxon>
        <taxon>Pseudomonadati</taxon>
        <taxon>Pseudomonadota</taxon>
        <taxon>Alphaproteobacteria</taxon>
        <taxon>Hyphomicrobiales</taxon>
        <taxon>Methylobacteriaceae</taxon>
        <taxon>Methylobacterium</taxon>
    </lineage>
</organism>
<keyword evidence="3" id="KW-1185">Reference proteome</keyword>
<feature type="domain" description="BLUF" evidence="1">
    <location>
        <begin position="9"/>
        <end position="104"/>
    </location>
</feature>
<protein>
    <submittedName>
        <fullName evidence="2">BLUF domain-containing protein</fullName>
    </submittedName>
</protein>